<dbReference type="Gene3D" id="2.60.40.770">
    <property type="match status" value="1"/>
</dbReference>
<keyword evidence="6" id="KW-0445">Lipid transport</keyword>
<dbReference type="GO" id="GO:0032934">
    <property type="term" value="F:sterol binding"/>
    <property type="evidence" value="ECO:0007669"/>
    <property type="project" value="InterPro"/>
</dbReference>
<dbReference type="InterPro" id="IPR003172">
    <property type="entry name" value="ML_dom"/>
</dbReference>
<dbReference type="GO" id="GO:0015918">
    <property type="term" value="P:sterol transport"/>
    <property type="evidence" value="ECO:0007669"/>
    <property type="project" value="InterPro"/>
</dbReference>
<name>A0A5J4VCF0_9EUKA</name>
<proteinExistence type="inferred from homology"/>
<dbReference type="Pfam" id="PF02221">
    <property type="entry name" value="E1_DerP2_DerF2"/>
    <property type="match status" value="1"/>
</dbReference>
<protein>
    <recommendedName>
        <fullName evidence="7">MD-2-related lipid-recognition domain-containing protein</fullName>
    </recommendedName>
</protein>
<keyword evidence="4" id="KW-0813">Transport</keyword>
<dbReference type="InterPro" id="IPR014756">
    <property type="entry name" value="Ig_E-set"/>
</dbReference>
<dbReference type="SUPFAM" id="SSF81296">
    <property type="entry name" value="E set domains"/>
    <property type="match status" value="1"/>
</dbReference>
<comment type="function">
    <text evidence="1">Catalyzes the intermembrane transfer of phosphatidylglycerol and phosphatidylinositol.</text>
</comment>
<evidence type="ECO:0000256" key="6">
    <source>
        <dbReference type="ARBA" id="ARBA00023055"/>
    </source>
</evidence>
<keyword evidence="5" id="KW-0732">Signal</keyword>
<dbReference type="InterPro" id="IPR039670">
    <property type="entry name" value="NPC2-like"/>
</dbReference>
<feature type="domain" description="MD-2-related lipid-recognition" evidence="7">
    <location>
        <begin position="17"/>
        <end position="131"/>
    </location>
</feature>
<dbReference type="PANTHER" id="PTHR11306:SF0">
    <property type="entry name" value="PHOSPHATIDYLGLYCEROL_PHOSPHATIDYLINOSITOL TRANSFER PROTEIN"/>
    <property type="match status" value="1"/>
</dbReference>
<dbReference type="EMBL" id="SNRW01008024">
    <property type="protein sequence ID" value="KAA6380236.1"/>
    <property type="molecule type" value="Genomic_DNA"/>
</dbReference>
<dbReference type="OrthoDB" id="6409159at2759"/>
<comment type="caution">
    <text evidence="8">The sequence shown here is derived from an EMBL/GenBank/DDBJ whole genome shotgun (WGS) entry which is preliminary data.</text>
</comment>
<comment type="similarity">
    <text evidence="2">Belongs to the NPC2 family.</text>
</comment>
<accession>A0A5J4VCF0</accession>
<evidence type="ECO:0000256" key="4">
    <source>
        <dbReference type="ARBA" id="ARBA00022448"/>
    </source>
</evidence>
<evidence type="ECO:0000256" key="3">
    <source>
        <dbReference type="ARBA" id="ARBA00011245"/>
    </source>
</evidence>
<dbReference type="SMART" id="SM00737">
    <property type="entry name" value="ML"/>
    <property type="match status" value="1"/>
</dbReference>
<evidence type="ECO:0000259" key="7">
    <source>
        <dbReference type="SMART" id="SM00737"/>
    </source>
</evidence>
<gene>
    <name evidence="8" type="ORF">EZS28_024238</name>
</gene>
<evidence type="ECO:0000256" key="1">
    <source>
        <dbReference type="ARBA" id="ARBA00002053"/>
    </source>
</evidence>
<evidence type="ECO:0000313" key="9">
    <source>
        <dbReference type="Proteomes" id="UP000324800"/>
    </source>
</evidence>
<dbReference type="Proteomes" id="UP000324800">
    <property type="component" value="Unassembled WGS sequence"/>
</dbReference>
<dbReference type="PANTHER" id="PTHR11306">
    <property type="entry name" value="NIEMANN PICK TYPE C2 PROTEIN NPC2-RELATED"/>
    <property type="match status" value="1"/>
</dbReference>
<evidence type="ECO:0000256" key="5">
    <source>
        <dbReference type="ARBA" id="ARBA00022729"/>
    </source>
</evidence>
<evidence type="ECO:0000313" key="8">
    <source>
        <dbReference type="EMBL" id="KAA6380236.1"/>
    </source>
</evidence>
<sequence>MLLLTLAFVTTSLAMPFTDCTKGKGTVQTTSLELTPNPPQSDRNVTLTMGYIQKKPINDAKCQHVVFKSIIPVAKKEFSFCERKQCPQAAGNYTEVQEHFVNKMIPVGDYRVESSCVNQNKVQVWCTSFNVTLVGDEEF</sequence>
<reference evidence="8 9" key="1">
    <citation type="submission" date="2019-03" db="EMBL/GenBank/DDBJ databases">
        <title>Single cell metagenomics reveals metabolic interactions within the superorganism composed of flagellate Streblomastix strix and complex community of Bacteroidetes bacteria on its surface.</title>
        <authorList>
            <person name="Treitli S.C."/>
            <person name="Kolisko M."/>
            <person name="Husnik F."/>
            <person name="Keeling P."/>
            <person name="Hampl V."/>
        </authorList>
    </citation>
    <scope>NUCLEOTIDE SEQUENCE [LARGE SCALE GENOMIC DNA]</scope>
    <source>
        <strain evidence="8">ST1C</strain>
    </source>
</reference>
<evidence type="ECO:0000256" key="2">
    <source>
        <dbReference type="ARBA" id="ARBA00006370"/>
    </source>
</evidence>
<comment type="subunit">
    <text evidence="3">Monomer.</text>
</comment>
<dbReference type="AlphaFoldDB" id="A0A5J4VCF0"/>
<organism evidence="8 9">
    <name type="scientific">Streblomastix strix</name>
    <dbReference type="NCBI Taxonomy" id="222440"/>
    <lineage>
        <taxon>Eukaryota</taxon>
        <taxon>Metamonada</taxon>
        <taxon>Preaxostyla</taxon>
        <taxon>Oxymonadida</taxon>
        <taxon>Streblomastigidae</taxon>
        <taxon>Streblomastix</taxon>
    </lineage>
</organism>